<evidence type="ECO:0000313" key="3">
    <source>
        <dbReference type="Proteomes" id="UP000663870"/>
    </source>
</evidence>
<dbReference type="Proteomes" id="UP000663854">
    <property type="component" value="Unassembled WGS sequence"/>
</dbReference>
<dbReference type="EMBL" id="CAJNOL010015812">
    <property type="protein sequence ID" value="CAF1673003.1"/>
    <property type="molecule type" value="Genomic_DNA"/>
</dbReference>
<organism evidence="2 3">
    <name type="scientific">Rotaria sordida</name>
    <dbReference type="NCBI Taxonomy" id="392033"/>
    <lineage>
        <taxon>Eukaryota</taxon>
        <taxon>Metazoa</taxon>
        <taxon>Spiralia</taxon>
        <taxon>Gnathifera</taxon>
        <taxon>Rotifera</taxon>
        <taxon>Eurotatoria</taxon>
        <taxon>Bdelloidea</taxon>
        <taxon>Philodinida</taxon>
        <taxon>Philodinidae</taxon>
        <taxon>Rotaria</taxon>
    </lineage>
</organism>
<name>A0A816GBG8_9BILA</name>
<dbReference type="EMBL" id="CAJNOH010013922">
    <property type="protein sequence ID" value="CAF1550228.1"/>
    <property type="molecule type" value="Genomic_DNA"/>
</dbReference>
<accession>A0A816GBG8</accession>
<keyword evidence="3" id="KW-1185">Reference proteome</keyword>
<reference evidence="2" key="1">
    <citation type="submission" date="2021-02" db="EMBL/GenBank/DDBJ databases">
        <authorList>
            <person name="Nowell W R."/>
        </authorList>
    </citation>
    <scope>NUCLEOTIDE SEQUENCE</scope>
</reference>
<dbReference type="AlphaFoldDB" id="A0A816GBG8"/>
<evidence type="ECO:0000313" key="2">
    <source>
        <dbReference type="EMBL" id="CAF1673003.1"/>
    </source>
</evidence>
<gene>
    <name evidence="2" type="ORF">JXQ802_LOCUS57900</name>
    <name evidence="1" type="ORF">PYM288_LOCUS41294</name>
</gene>
<comment type="caution">
    <text evidence="2">The sequence shown here is derived from an EMBL/GenBank/DDBJ whole genome shotgun (WGS) entry which is preliminary data.</text>
</comment>
<evidence type="ECO:0000313" key="1">
    <source>
        <dbReference type="EMBL" id="CAF1550228.1"/>
    </source>
</evidence>
<dbReference type="Proteomes" id="UP000663870">
    <property type="component" value="Unassembled WGS sequence"/>
</dbReference>
<proteinExistence type="predicted"/>
<sequence length="170" mass="20595">MIPIIFTYILTTFKNLHYLKFGSSSISYPRLSFYITRPFIISLNLLELYINLEYFTNYLYLCNKCFNQLHTFYVNILRIQFSNQIINNTEKSSKLKCFSLSSKIGQCHIYTYPYQLEYYDMITNNFLDGIFKCVRKILLFDEYPFEHEFIFQISKSFPFLEKLTIINRKR</sequence>
<protein>
    <submittedName>
        <fullName evidence="2">Uncharacterized protein</fullName>
    </submittedName>
</protein>